<dbReference type="EMBL" id="CADCWF010000276">
    <property type="protein sequence ID" value="CAA9573440.1"/>
    <property type="molecule type" value="Genomic_DNA"/>
</dbReference>
<gene>
    <name evidence="2" type="ORF">AVDCRST_MAG59-3822</name>
</gene>
<dbReference type="AlphaFoldDB" id="A0A6J4VAJ0"/>
<protein>
    <submittedName>
        <fullName evidence="2">Uncharacterized protein</fullName>
    </submittedName>
</protein>
<sequence length="181" mass="19410">METLSPGTTSRWSRRIGSCSAGHSGGAYETVGTSSWARPTAGACSRLSLPPAEATSSRWSLPGTLRRRSSDGSGQDKGDTKMTTTNRSNTHVVESRIPTFNSIEEEAAFWDTHSFQEFADELEVVNDHTFVANRYNDVLKVVFKGDALEALDAAAAKAGVGAGALAYPWVLERLGMVPQEG</sequence>
<evidence type="ECO:0000313" key="2">
    <source>
        <dbReference type="EMBL" id="CAA9573440.1"/>
    </source>
</evidence>
<reference evidence="2" key="1">
    <citation type="submission" date="2020-02" db="EMBL/GenBank/DDBJ databases">
        <authorList>
            <person name="Meier V. D."/>
        </authorList>
    </citation>
    <scope>NUCLEOTIDE SEQUENCE</scope>
    <source>
        <strain evidence="2">AVDCRST_MAG59</strain>
    </source>
</reference>
<feature type="compositionally biased region" description="Polar residues" evidence="1">
    <location>
        <begin position="1"/>
        <end position="11"/>
    </location>
</feature>
<proteinExistence type="predicted"/>
<accession>A0A6J4VAJ0</accession>
<feature type="region of interest" description="Disordered" evidence="1">
    <location>
        <begin position="47"/>
        <end position="88"/>
    </location>
</feature>
<feature type="region of interest" description="Disordered" evidence="1">
    <location>
        <begin position="1"/>
        <end position="29"/>
    </location>
</feature>
<evidence type="ECO:0000256" key="1">
    <source>
        <dbReference type="SAM" id="MobiDB-lite"/>
    </source>
</evidence>
<organism evidence="2">
    <name type="scientific">uncultured Thermomicrobiales bacterium</name>
    <dbReference type="NCBI Taxonomy" id="1645740"/>
    <lineage>
        <taxon>Bacteria</taxon>
        <taxon>Pseudomonadati</taxon>
        <taxon>Thermomicrobiota</taxon>
        <taxon>Thermomicrobia</taxon>
        <taxon>Thermomicrobiales</taxon>
        <taxon>environmental samples</taxon>
    </lineage>
</organism>
<feature type="compositionally biased region" description="Basic and acidic residues" evidence="1">
    <location>
        <begin position="68"/>
        <end position="80"/>
    </location>
</feature>
<name>A0A6J4VAJ0_9BACT</name>